<accession>A0ABN2V6L5</accession>
<dbReference type="Proteomes" id="UP001403094">
    <property type="component" value="Unassembled WGS sequence"/>
</dbReference>
<evidence type="ECO:0000313" key="3">
    <source>
        <dbReference type="Proteomes" id="UP001403094"/>
    </source>
</evidence>
<reference evidence="2 3" key="1">
    <citation type="journal article" date="2019" name="Int. J. Syst. Evol. Microbiol.">
        <title>The Global Catalogue of Microorganisms (GCM) 10K type strain sequencing project: providing services to taxonomists for standard genome sequencing and annotation.</title>
        <authorList>
            <consortium name="The Broad Institute Genomics Platform"/>
            <consortium name="The Broad Institute Genome Sequencing Center for Infectious Disease"/>
            <person name="Wu L."/>
            <person name="Ma J."/>
        </authorList>
    </citation>
    <scope>NUCLEOTIDE SEQUENCE [LARGE SCALE GENOMIC DNA]</scope>
    <source>
        <strain evidence="2 3">JCM 14549</strain>
    </source>
</reference>
<sequence>MIRRRTAGASRPLRRRPARPAAPPASGARCPIRAGAAGTGPPPLASLPAWAVPGGHGGRGGPARRPPPPGRARPALPFGRVECARVFTGPSPRLPPLCPPGPTGR</sequence>
<comment type="caution">
    <text evidence="2">The sequence shown here is derived from an EMBL/GenBank/DDBJ whole genome shotgun (WGS) entry which is preliminary data.</text>
</comment>
<feature type="compositionally biased region" description="Basic residues" evidence="1">
    <location>
        <begin position="1"/>
        <end position="18"/>
    </location>
</feature>
<feature type="compositionally biased region" description="Low complexity" evidence="1">
    <location>
        <begin position="24"/>
        <end position="36"/>
    </location>
</feature>
<protein>
    <submittedName>
        <fullName evidence="2">Uncharacterized protein</fullName>
    </submittedName>
</protein>
<proteinExistence type="predicted"/>
<name>A0ABN2V6L5_9ACTN</name>
<dbReference type="EMBL" id="BAAANQ010000004">
    <property type="protein sequence ID" value="GAA2052978.1"/>
    <property type="molecule type" value="Genomic_DNA"/>
</dbReference>
<evidence type="ECO:0000256" key="1">
    <source>
        <dbReference type="SAM" id="MobiDB-lite"/>
    </source>
</evidence>
<keyword evidence="3" id="KW-1185">Reference proteome</keyword>
<evidence type="ECO:0000313" key="2">
    <source>
        <dbReference type="EMBL" id="GAA2052978.1"/>
    </source>
</evidence>
<gene>
    <name evidence="2" type="ORF">GCM10009757_27480</name>
</gene>
<feature type="region of interest" description="Disordered" evidence="1">
    <location>
        <begin position="1"/>
        <end position="77"/>
    </location>
</feature>
<organism evidence="2 3">
    <name type="scientific">Streptomyces cheonanensis</name>
    <dbReference type="NCBI Taxonomy" id="312720"/>
    <lineage>
        <taxon>Bacteria</taxon>
        <taxon>Bacillati</taxon>
        <taxon>Actinomycetota</taxon>
        <taxon>Actinomycetes</taxon>
        <taxon>Kitasatosporales</taxon>
        <taxon>Streptomycetaceae</taxon>
        <taxon>Streptomyces</taxon>
    </lineage>
</organism>